<proteinExistence type="predicted"/>
<dbReference type="PANTHER" id="PTHR35395">
    <property type="entry name" value="DUF6536 DOMAIN-CONTAINING PROTEIN"/>
    <property type="match status" value="1"/>
</dbReference>
<feature type="transmembrane region" description="Helical" evidence="1">
    <location>
        <begin position="90"/>
        <end position="111"/>
    </location>
</feature>
<dbReference type="Proteomes" id="UP000248423">
    <property type="component" value="Unassembled WGS sequence"/>
</dbReference>
<evidence type="ECO:0000256" key="1">
    <source>
        <dbReference type="SAM" id="Phobius"/>
    </source>
</evidence>
<accession>A0A319DRW5</accession>
<keyword evidence="1" id="KW-0472">Membrane</keyword>
<keyword evidence="1" id="KW-0812">Transmembrane</keyword>
<dbReference type="VEuPathDB" id="FungiDB:BO78DRAFT_380980"/>
<organism evidence="2 3">
    <name type="scientific">Aspergillus sclerotiicarbonarius (strain CBS 121057 / IBT 28362)</name>
    <dbReference type="NCBI Taxonomy" id="1448318"/>
    <lineage>
        <taxon>Eukaryota</taxon>
        <taxon>Fungi</taxon>
        <taxon>Dikarya</taxon>
        <taxon>Ascomycota</taxon>
        <taxon>Pezizomycotina</taxon>
        <taxon>Eurotiomycetes</taxon>
        <taxon>Eurotiomycetidae</taxon>
        <taxon>Eurotiales</taxon>
        <taxon>Aspergillaceae</taxon>
        <taxon>Aspergillus</taxon>
        <taxon>Aspergillus subgen. Circumdati</taxon>
    </lineage>
</organism>
<sequence>MGHVILANTPQFLITITYYFYNNLLTSMLAAAEYSSYSSPSSAKPLRVTSPIPHTAQKSTYFLSIPYQYTIPVLSTFVALHWTISESLFYGGQVLSALGYSPIAIFVALLIRGGGWWWGWGGGGWGSCSVVISAACHLGADGDGRGVAEGRVRWGEMVIGPGWMDGGGGEVGHCGFTSGEVLVPVLGREKMYA</sequence>
<name>A0A319DRW5_ASPSB</name>
<evidence type="ECO:0000313" key="2">
    <source>
        <dbReference type="EMBL" id="PYI00437.1"/>
    </source>
</evidence>
<dbReference type="STRING" id="1448318.A0A319DRW5"/>
<keyword evidence="1" id="KW-1133">Transmembrane helix</keyword>
<dbReference type="PANTHER" id="PTHR35395:SF1">
    <property type="entry name" value="DUF6536 DOMAIN-CONTAINING PROTEIN"/>
    <property type="match status" value="1"/>
</dbReference>
<evidence type="ECO:0000313" key="3">
    <source>
        <dbReference type="Proteomes" id="UP000248423"/>
    </source>
</evidence>
<reference evidence="2 3" key="1">
    <citation type="submission" date="2018-02" db="EMBL/GenBank/DDBJ databases">
        <title>The genomes of Aspergillus section Nigri reveals drivers in fungal speciation.</title>
        <authorList>
            <consortium name="DOE Joint Genome Institute"/>
            <person name="Vesth T.C."/>
            <person name="Nybo J."/>
            <person name="Theobald S."/>
            <person name="Brandl J."/>
            <person name="Frisvad J.C."/>
            <person name="Nielsen K.F."/>
            <person name="Lyhne E.K."/>
            <person name="Kogle M.E."/>
            <person name="Kuo A."/>
            <person name="Riley R."/>
            <person name="Clum A."/>
            <person name="Nolan M."/>
            <person name="Lipzen A."/>
            <person name="Salamov A."/>
            <person name="Henrissat B."/>
            <person name="Wiebenga A."/>
            <person name="De vries R.P."/>
            <person name="Grigoriev I.V."/>
            <person name="Mortensen U.H."/>
            <person name="Andersen M.R."/>
            <person name="Baker S.E."/>
        </authorList>
    </citation>
    <scope>NUCLEOTIDE SEQUENCE [LARGE SCALE GENOMIC DNA]</scope>
    <source>
        <strain evidence="2 3">CBS 121057</strain>
    </source>
</reference>
<gene>
    <name evidence="2" type="ORF">BO78DRAFT_380980</name>
</gene>
<dbReference type="AlphaFoldDB" id="A0A319DRW5"/>
<protein>
    <submittedName>
        <fullName evidence="2">Uncharacterized protein</fullName>
    </submittedName>
</protein>
<keyword evidence="3" id="KW-1185">Reference proteome</keyword>
<feature type="transmembrane region" description="Helical" evidence="1">
    <location>
        <begin position="67"/>
        <end position="84"/>
    </location>
</feature>
<dbReference type="EMBL" id="KZ826451">
    <property type="protein sequence ID" value="PYI00437.1"/>
    <property type="molecule type" value="Genomic_DNA"/>
</dbReference>
<dbReference type="OrthoDB" id="5429634at2759"/>